<gene>
    <name evidence="9" type="ORF">AA0115_g8739</name>
</gene>
<dbReference type="PANTHER" id="PTHR21212">
    <property type="entry name" value="BERNARDINELLI-SEIP CONGENITAL LIPODYSTROPHY 2 HOMOLOG BSCL2 PROTEIN"/>
    <property type="match status" value="1"/>
</dbReference>
<keyword evidence="3" id="KW-0256">Endoplasmic reticulum</keyword>
<accession>A0AB37WBL2</accession>
<dbReference type="CDD" id="cd23995">
    <property type="entry name" value="Seipin_BSCL2_like"/>
    <property type="match status" value="1"/>
</dbReference>
<dbReference type="Pfam" id="PF06775">
    <property type="entry name" value="Seipin"/>
    <property type="match status" value="1"/>
</dbReference>
<dbReference type="GO" id="GO:0005789">
    <property type="term" value="C:endoplasmic reticulum membrane"/>
    <property type="evidence" value="ECO:0007669"/>
    <property type="project" value="UniProtKB-SubCell"/>
</dbReference>
<evidence type="ECO:0008006" key="11">
    <source>
        <dbReference type="Google" id="ProtNLM"/>
    </source>
</evidence>
<reference evidence="9" key="1">
    <citation type="submission" date="2017-10" db="EMBL/GenBank/DDBJ databases">
        <authorList>
            <person name="Armitage A.D."/>
            <person name="Barbara D.J."/>
            <person name="Woodhall J.W."/>
            <person name="Sreenivasaprasad S."/>
            <person name="Lane C.R."/>
            <person name="Clarkson J.P."/>
            <person name="Harrison R.J."/>
        </authorList>
    </citation>
    <scope>NUCLEOTIDE SEQUENCE</scope>
    <source>
        <strain evidence="9">FERA 1164</strain>
    </source>
</reference>
<dbReference type="InterPro" id="IPR009617">
    <property type="entry name" value="Seipin"/>
</dbReference>
<keyword evidence="2 8" id="KW-0812">Transmembrane</keyword>
<evidence type="ECO:0000256" key="6">
    <source>
        <dbReference type="ARBA" id="ARBA00023136"/>
    </source>
</evidence>
<evidence type="ECO:0000256" key="3">
    <source>
        <dbReference type="ARBA" id="ARBA00022824"/>
    </source>
</evidence>
<evidence type="ECO:0000256" key="1">
    <source>
        <dbReference type="ARBA" id="ARBA00004477"/>
    </source>
</evidence>
<comment type="subcellular location">
    <subcellularLocation>
        <location evidence="1">Endoplasmic reticulum membrane</location>
        <topology evidence="1">Multi-pass membrane protein</topology>
    </subcellularLocation>
</comment>
<keyword evidence="5" id="KW-0443">Lipid metabolism</keyword>
<sequence length="491" mass="54853">MPTPPKHVAGSYPHITAMEELKDDFSEDRPILKIATDTLLLPLRIATSPALLRTYLRTILLFITSTILFTFAVVAYSSFYYNYIPVRGISVPVYLQFDHGPTILPPTTTYPDGSSSLPTGKPAKWPYGLANIPGLVDRQKYDVVVEMVVPRSKTNLQAGNWMVGLEFRGPTTIGQGVKHLLGWDEEWSVEDHSQGGVPGATAEKIVTEGTTSETPTVLARSRRPVLLTYRSRVLEMVYRGLRLPLYLVGWHTESEFVEISMMEGVMFESGYRNVPSSLRLEVRSKLPIEVYRAQVRISAKLEGFRWLMYRYWVTSAIIGILTFWGMEMGVLLFTWGAFTLLFSGASTPAEGNQQQKKIKTEQGSGEPFPRLEQGDYSEPDTPYSDTSRTFPTLPSQQPLSYSSPLSPKSPKEEEERGSPRLEDIPTREDMMEADDEEDDDFILEEPIPRGVEREGVFTDSGIGTSLESSIDRGLARRRSGKAKDKGGDGGS</sequence>
<protein>
    <recommendedName>
        <fullName evidence="11">Seipin</fullName>
    </recommendedName>
</protein>
<reference evidence="9" key="2">
    <citation type="journal article" date="2019" name="bioRxiv">
        <title>Genomics, evolutionary history and diagnostics of the Alternaria alternata species group including apple and Asian pear pathotypes.</title>
        <authorList>
            <person name="Armitage A.D."/>
            <person name="Cockerton H.M."/>
            <person name="Sreenivasaprasad S."/>
            <person name="Woodhall J.W."/>
            <person name="Lane C.R."/>
            <person name="Harrison R.J."/>
            <person name="Clarkson J.P."/>
        </authorList>
    </citation>
    <scope>NUCLEOTIDE SEQUENCE</scope>
    <source>
        <strain evidence="9">FERA 1164</strain>
    </source>
</reference>
<organism evidence="9 10">
    <name type="scientific">Alternaria tenuissima</name>
    <dbReference type="NCBI Taxonomy" id="119927"/>
    <lineage>
        <taxon>Eukaryota</taxon>
        <taxon>Fungi</taxon>
        <taxon>Dikarya</taxon>
        <taxon>Ascomycota</taxon>
        <taxon>Pezizomycotina</taxon>
        <taxon>Dothideomycetes</taxon>
        <taxon>Pleosporomycetidae</taxon>
        <taxon>Pleosporales</taxon>
        <taxon>Pleosporineae</taxon>
        <taxon>Pleosporaceae</taxon>
        <taxon>Alternaria</taxon>
        <taxon>Alternaria sect. Alternaria</taxon>
        <taxon>Alternaria alternata complex</taxon>
    </lineage>
</organism>
<evidence type="ECO:0000256" key="4">
    <source>
        <dbReference type="ARBA" id="ARBA00022989"/>
    </source>
</evidence>
<dbReference type="EMBL" id="PDXB01000025">
    <property type="protein sequence ID" value="RYN23325.1"/>
    <property type="molecule type" value="Genomic_DNA"/>
</dbReference>
<evidence type="ECO:0000256" key="5">
    <source>
        <dbReference type="ARBA" id="ARBA00023098"/>
    </source>
</evidence>
<feature type="compositionally biased region" description="Acidic residues" evidence="7">
    <location>
        <begin position="431"/>
        <end position="443"/>
    </location>
</feature>
<dbReference type="Proteomes" id="UP000292340">
    <property type="component" value="Unassembled WGS sequence"/>
</dbReference>
<proteinExistence type="predicted"/>
<keyword evidence="6 8" id="KW-0472">Membrane</keyword>
<name>A0AB37WBL2_9PLEO</name>
<feature type="region of interest" description="Disordered" evidence="7">
    <location>
        <begin position="349"/>
        <end position="491"/>
    </location>
</feature>
<evidence type="ECO:0000256" key="7">
    <source>
        <dbReference type="SAM" id="MobiDB-lite"/>
    </source>
</evidence>
<feature type="compositionally biased region" description="Basic and acidic residues" evidence="7">
    <location>
        <begin position="481"/>
        <end position="491"/>
    </location>
</feature>
<evidence type="ECO:0000256" key="8">
    <source>
        <dbReference type="SAM" id="Phobius"/>
    </source>
</evidence>
<dbReference type="GO" id="GO:0006629">
    <property type="term" value="P:lipid metabolic process"/>
    <property type="evidence" value="ECO:0007669"/>
    <property type="project" value="UniProtKB-KW"/>
</dbReference>
<feature type="transmembrane region" description="Helical" evidence="8">
    <location>
        <begin position="59"/>
        <end position="81"/>
    </location>
</feature>
<evidence type="ECO:0000256" key="2">
    <source>
        <dbReference type="ARBA" id="ARBA00022692"/>
    </source>
</evidence>
<evidence type="ECO:0000313" key="9">
    <source>
        <dbReference type="EMBL" id="RYN23325.1"/>
    </source>
</evidence>
<evidence type="ECO:0000313" key="10">
    <source>
        <dbReference type="Proteomes" id="UP000292340"/>
    </source>
</evidence>
<comment type="caution">
    <text evidence="9">The sequence shown here is derived from an EMBL/GenBank/DDBJ whole genome shotgun (WGS) entry which is preliminary data.</text>
</comment>
<keyword evidence="4 8" id="KW-1133">Transmembrane helix</keyword>
<dbReference type="AlphaFoldDB" id="A0AB37WBL2"/>
<feature type="compositionally biased region" description="Low complexity" evidence="7">
    <location>
        <begin position="394"/>
        <end position="408"/>
    </location>
</feature>
<dbReference type="PANTHER" id="PTHR21212:SF0">
    <property type="entry name" value="SEIPIN"/>
    <property type="match status" value="1"/>
</dbReference>
<feature type="compositionally biased region" description="Basic and acidic residues" evidence="7">
    <location>
        <begin position="409"/>
        <end position="430"/>
    </location>
</feature>
<feature type="compositionally biased region" description="Basic and acidic residues" evidence="7">
    <location>
        <begin position="446"/>
        <end position="456"/>
    </location>
</feature>
<feature type="compositionally biased region" description="Polar residues" evidence="7">
    <location>
        <begin position="383"/>
        <end position="393"/>
    </location>
</feature>
<dbReference type="GO" id="GO:0140042">
    <property type="term" value="P:lipid droplet formation"/>
    <property type="evidence" value="ECO:0007669"/>
    <property type="project" value="UniProtKB-ARBA"/>
</dbReference>